<gene>
    <name evidence="1" type="ORF">Plil01_001468100</name>
</gene>
<keyword evidence="2" id="KW-1185">Reference proteome</keyword>
<organism evidence="1 2">
    <name type="scientific">Phytophthora lilii</name>
    <dbReference type="NCBI Taxonomy" id="2077276"/>
    <lineage>
        <taxon>Eukaryota</taxon>
        <taxon>Sar</taxon>
        <taxon>Stramenopiles</taxon>
        <taxon>Oomycota</taxon>
        <taxon>Peronosporomycetes</taxon>
        <taxon>Peronosporales</taxon>
        <taxon>Peronosporaceae</taxon>
        <taxon>Phytophthora</taxon>
    </lineage>
</organism>
<accession>A0A9W6XA57</accession>
<proteinExistence type="predicted"/>
<evidence type="ECO:0000313" key="1">
    <source>
        <dbReference type="EMBL" id="GMF34470.1"/>
    </source>
</evidence>
<comment type="caution">
    <text evidence="1">The sequence shown here is derived from an EMBL/GenBank/DDBJ whole genome shotgun (WGS) entry which is preliminary data.</text>
</comment>
<protein>
    <submittedName>
        <fullName evidence="1">Unnamed protein product</fullName>
    </submittedName>
</protein>
<dbReference type="EMBL" id="BSXW01001187">
    <property type="protein sequence ID" value="GMF34470.1"/>
    <property type="molecule type" value="Genomic_DNA"/>
</dbReference>
<name>A0A9W6XA57_9STRA</name>
<evidence type="ECO:0000313" key="2">
    <source>
        <dbReference type="Proteomes" id="UP001165083"/>
    </source>
</evidence>
<dbReference type="Proteomes" id="UP001165083">
    <property type="component" value="Unassembled WGS sequence"/>
</dbReference>
<reference evidence="1" key="1">
    <citation type="submission" date="2023-04" db="EMBL/GenBank/DDBJ databases">
        <title>Phytophthora lilii NBRC 32176.</title>
        <authorList>
            <person name="Ichikawa N."/>
            <person name="Sato H."/>
            <person name="Tonouchi N."/>
        </authorList>
    </citation>
    <scope>NUCLEOTIDE SEQUENCE</scope>
    <source>
        <strain evidence="1">NBRC 32176</strain>
    </source>
</reference>
<dbReference type="AlphaFoldDB" id="A0A9W6XA57"/>
<sequence length="132" mass="13886">MVASLLFDYQVQAPSRVSALRLGDTCSALGCAGDDTVPAPNTNHRIVSKSCDINTSDRLQATGVPPHVAILREIKPLLDVAVKTVEHVDAARTEPVKDIMGELEQHAIGAGIVNSGVAWSVPQTCKDLNCGG</sequence>